<feature type="domain" description="KOW" evidence="5">
    <location>
        <begin position="122"/>
        <end position="149"/>
    </location>
</feature>
<evidence type="ECO:0000256" key="1">
    <source>
        <dbReference type="ARBA" id="ARBA00022814"/>
    </source>
</evidence>
<keyword evidence="1" id="KW-0889">Transcription antitermination</keyword>
<evidence type="ECO:0000313" key="6">
    <source>
        <dbReference type="EMBL" id="MFD1195249.1"/>
    </source>
</evidence>
<dbReference type="Gene3D" id="3.30.70.940">
    <property type="entry name" value="NusG, N-terminal domain"/>
    <property type="match status" value="1"/>
</dbReference>
<feature type="domain" description="NusG-like N-terminal" evidence="4">
    <location>
        <begin position="10"/>
        <end position="110"/>
    </location>
</feature>
<evidence type="ECO:0000313" key="7">
    <source>
        <dbReference type="Proteomes" id="UP001597151"/>
    </source>
</evidence>
<proteinExistence type="predicted"/>
<dbReference type="InterPro" id="IPR006645">
    <property type="entry name" value="NGN-like_dom"/>
</dbReference>
<dbReference type="SUPFAM" id="SSF50104">
    <property type="entry name" value="Translation proteins SH3-like domain"/>
    <property type="match status" value="1"/>
</dbReference>
<dbReference type="SMART" id="SM00739">
    <property type="entry name" value="KOW"/>
    <property type="match status" value="1"/>
</dbReference>
<evidence type="ECO:0000259" key="4">
    <source>
        <dbReference type="SMART" id="SM00738"/>
    </source>
</evidence>
<dbReference type="Proteomes" id="UP001597151">
    <property type="component" value="Unassembled WGS sequence"/>
</dbReference>
<keyword evidence="3" id="KW-0804">Transcription</keyword>
<dbReference type="InterPro" id="IPR043425">
    <property type="entry name" value="NusG-like"/>
</dbReference>
<evidence type="ECO:0000256" key="2">
    <source>
        <dbReference type="ARBA" id="ARBA00023015"/>
    </source>
</evidence>
<dbReference type="InterPro" id="IPR036735">
    <property type="entry name" value="NGN_dom_sf"/>
</dbReference>
<keyword evidence="2" id="KW-0805">Transcription regulation</keyword>
<dbReference type="SMART" id="SM00738">
    <property type="entry name" value="NGN"/>
    <property type="match status" value="1"/>
</dbReference>
<protein>
    <submittedName>
        <fullName evidence="6">Transcription termination/antitermination protein NusG</fullName>
    </submittedName>
</protein>
<evidence type="ECO:0000259" key="5">
    <source>
        <dbReference type="SMART" id="SM00739"/>
    </source>
</evidence>
<organism evidence="6 7">
    <name type="scientific">Seohaeicola saemankumensis</name>
    <dbReference type="NCBI Taxonomy" id="481181"/>
    <lineage>
        <taxon>Bacteria</taxon>
        <taxon>Pseudomonadati</taxon>
        <taxon>Pseudomonadota</taxon>
        <taxon>Alphaproteobacteria</taxon>
        <taxon>Rhodobacterales</taxon>
        <taxon>Roseobacteraceae</taxon>
        <taxon>Seohaeicola</taxon>
    </lineage>
</organism>
<dbReference type="PANTHER" id="PTHR30265">
    <property type="entry name" value="RHO-INTERACTING TRANSCRIPTION TERMINATION FACTOR NUSG"/>
    <property type="match status" value="1"/>
</dbReference>
<dbReference type="PANTHER" id="PTHR30265:SF4">
    <property type="entry name" value="KOW MOTIF FAMILY PROTEIN, EXPRESSED"/>
    <property type="match status" value="1"/>
</dbReference>
<sequence>MSYGAREFAAEQWHLLLCKPNQNQIAFRNLTRLGFDVFMPRHKTERRWKGRLRQQLHPVFGGYIFLSKGASGQELHLAKTAPGVSTLVGFGSVGPAVVPAGIVAGLMSRCDHEGLLTPQVDAFDVGDQIRIVSGPFADFVTSVEKIDPDRRLHVLLELLGRQTRVQVDPEIAVRRL</sequence>
<reference evidence="7" key="1">
    <citation type="journal article" date="2019" name="Int. J. Syst. Evol. Microbiol.">
        <title>The Global Catalogue of Microorganisms (GCM) 10K type strain sequencing project: providing services to taxonomists for standard genome sequencing and annotation.</title>
        <authorList>
            <consortium name="The Broad Institute Genomics Platform"/>
            <consortium name="The Broad Institute Genome Sequencing Center for Infectious Disease"/>
            <person name="Wu L."/>
            <person name="Ma J."/>
        </authorList>
    </citation>
    <scope>NUCLEOTIDE SEQUENCE [LARGE SCALE GENOMIC DNA]</scope>
    <source>
        <strain evidence="7">CCUG 55328</strain>
    </source>
</reference>
<comment type="caution">
    <text evidence="6">The sequence shown here is derived from an EMBL/GenBank/DDBJ whole genome shotgun (WGS) entry which is preliminary data.</text>
</comment>
<keyword evidence="7" id="KW-1185">Reference proteome</keyword>
<dbReference type="InterPro" id="IPR005824">
    <property type="entry name" value="KOW"/>
</dbReference>
<dbReference type="CDD" id="cd06091">
    <property type="entry name" value="KOW_NusG"/>
    <property type="match status" value="1"/>
</dbReference>
<evidence type="ECO:0000256" key="3">
    <source>
        <dbReference type="ARBA" id="ARBA00023163"/>
    </source>
</evidence>
<dbReference type="EMBL" id="JBHTKR010000004">
    <property type="protein sequence ID" value="MFD1195249.1"/>
    <property type="molecule type" value="Genomic_DNA"/>
</dbReference>
<gene>
    <name evidence="6" type="ORF">ACFQ3C_11255</name>
</gene>
<dbReference type="InterPro" id="IPR008991">
    <property type="entry name" value="Translation_prot_SH3-like_sf"/>
</dbReference>
<dbReference type="SUPFAM" id="SSF82679">
    <property type="entry name" value="N-utilization substance G protein NusG, N-terminal domain"/>
    <property type="match status" value="1"/>
</dbReference>
<accession>A0ABW3TDK1</accession>
<name>A0ABW3TDK1_9RHOB</name>
<dbReference type="Pfam" id="PF02357">
    <property type="entry name" value="NusG"/>
    <property type="match status" value="1"/>
</dbReference>